<feature type="compositionally biased region" description="Acidic residues" evidence="1">
    <location>
        <begin position="17"/>
        <end position="28"/>
    </location>
</feature>
<organism evidence="2 3">
    <name type="scientific">Haemonchus contortus</name>
    <name type="common">Barber pole worm</name>
    <dbReference type="NCBI Taxonomy" id="6289"/>
    <lineage>
        <taxon>Eukaryota</taxon>
        <taxon>Metazoa</taxon>
        <taxon>Ecdysozoa</taxon>
        <taxon>Nematoda</taxon>
        <taxon>Chromadorea</taxon>
        <taxon>Rhabditida</taxon>
        <taxon>Rhabditina</taxon>
        <taxon>Rhabditomorpha</taxon>
        <taxon>Strongyloidea</taxon>
        <taxon>Trichostrongylidae</taxon>
        <taxon>Haemonchus</taxon>
    </lineage>
</organism>
<sequence length="227" mass="25738">MRTALDMRAKQPRAGTDDEDMDDIDEEQVGSSTDTREQKETPLLDEVTTITRACNKALSRHFKRLSDAKRAAIMSSVEVAAAAATDESLNGVSDLREFLVESGLSVPQLRSILTDAERNLGLIESLSSEMKCRQANLLNVVVQLRDERNQLMSKLNILQEQYGDSRSREREDQPSDDKQGEAYSERRLGKRLLASIKRQNEQTCSNLEHLEHYFFVKHFGSVYSKRA</sequence>
<evidence type="ECO:0000256" key="1">
    <source>
        <dbReference type="SAM" id="MobiDB-lite"/>
    </source>
</evidence>
<feature type="compositionally biased region" description="Basic and acidic residues" evidence="1">
    <location>
        <begin position="163"/>
        <end position="184"/>
    </location>
</feature>
<accession>A0A7I4YUS7</accession>
<feature type="region of interest" description="Disordered" evidence="1">
    <location>
        <begin position="162"/>
        <end position="184"/>
    </location>
</feature>
<dbReference type="AlphaFoldDB" id="A0A7I4YUS7"/>
<feature type="region of interest" description="Disordered" evidence="1">
    <location>
        <begin position="1"/>
        <end position="40"/>
    </location>
</feature>
<dbReference type="Proteomes" id="UP000025227">
    <property type="component" value="Unplaced"/>
</dbReference>
<evidence type="ECO:0000313" key="2">
    <source>
        <dbReference type="Proteomes" id="UP000025227"/>
    </source>
</evidence>
<evidence type="ECO:0000313" key="3">
    <source>
        <dbReference type="WBParaSite" id="HCON_00140790-00001"/>
    </source>
</evidence>
<name>A0A7I4YUS7_HAECO</name>
<dbReference type="WBParaSite" id="HCON_00140790-00001">
    <property type="protein sequence ID" value="HCON_00140790-00001"/>
    <property type="gene ID" value="HCON_00140790"/>
</dbReference>
<protein>
    <submittedName>
        <fullName evidence="3">Biogenesis of lysosome-related organelles complex 1 subunit 7</fullName>
    </submittedName>
</protein>
<reference evidence="3" key="1">
    <citation type="submission" date="2020-12" db="UniProtKB">
        <authorList>
            <consortium name="WormBaseParasite"/>
        </authorList>
    </citation>
    <scope>IDENTIFICATION</scope>
    <source>
        <strain evidence="3">MHco3</strain>
    </source>
</reference>
<proteinExistence type="predicted"/>
<keyword evidence="2" id="KW-1185">Reference proteome</keyword>